<feature type="signal peptide" evidence="1">
    <location>
        <begin position="1"/>
        <end position="26"/>
    </location>
</feature>
<reference evidence="3 4" key="1">
    <citation type="submission" date="2023-10" db="EMBL/GenBank/DDBJ databases">
        <authorList>
            <person name="Venkata Ramana C."/>
            <person name="Sasikala C."/>
            <person name="Dhurka M."/>
        </authorList>
    </citation>
    <scope>NUCLEOTIDE SEQUENCE [LARGE SCALE GENOMIC DNA]</scope>
    <source>
        <strain evidence="3 4">KCTC 32151</strain>
    </source>
</reference>
<dbReference type="InterPro" id="IPR013108">
    <property type="entry name" value="Amidohydro_3"/>
</dbReference>
<dbReference type="Gene3D" id="2.30.40.10">
    <property type="entry name" value="Urease, subunit C, domain 1"/>
    <property type="match status" value="1"/>
</dbReference>
<dbReference type="PANTHER" id="PTHR43668:SF2">
    <property type="entry name" value="ALLANTOINASE"/>
    <property type="match status" value="1"/>
</dbReference>
<evidence type="ECO:0000259" key="2">
    <source>
        <dbReference type="Pfam" id="PF07969"/>
    </source>
</evidence>
<organism evidence="3 4">
    <name type="scientific">Nitratireductor aquimarinus</name>
    <dbReference type="NCBI Taxonomy" id="889300"/>
    <lineage>
        <taxon>Bacteria</taxon>
        <taxon>Pseudomonadati</taxon>
        <taxon>Pseudomonadota</taxon>
        <taxon>Alphaproteobacteria</taxon>
        <taxon>Hyphomicrobiales</taxon>
        <taxon>Phyllobacteriaceae</taxon>
        <taxon>Nitratireductor</taxon>
    </lineage>
</organism>
<feature type="chain" id="PRO_5045411298" evidence="1">
    <location>
        <begin position="27"/>
        <end position="503"/>
    </location>
</feature>
<dbReference type="SUPFAM" id="SSF51338">
    <property type="entry name" value="Composite domain of metallo-dependent hydrolases"/>
    <property type="match status" value="1"/>
</dbReference>
<keyword evidence="4" id="KW-1185">Reference proteome</keyword>
<dbReference type="Pfam" id="PF07969">
    <property type="entry name" value="Amidohydro_3"/>
    <property type="match status" value="1"/>
</dbReference>
<evidence type="ECO:0000313" key="4">
    <source>
        <dbReference type="Proteomes" id="UP001185659"/>
    </source>
</evidence>
<dbReference type="PROSITE" id="PS51257">
    <property type="entry name" value="PROKAR_LIPOPROTEIN"/>
    <property type="match status" value="1"/>
</dbReference>
<evidence type="ECO:0000256" key="1">
    <source>
        <dbReference type="SAM" id="SignalP"/>
    </source>
</evidence>
<dbReference type="InterPro" id="IPR032466">
    <property type="entry name" value="Metal_Hydrolase"/>
</dbReference>
<feature type="domain" description="Amidohydrolase 3" evidence="2">
    <location>
        <begin position="258"/>
        <end position="483"/>
    </location>
</feature>
<accession>A0ABU4AJ96</accession>
<dbReference type="NCBIfam" id="NF006560">
    <property type="entry name" value="PRK09061.1"/>
    <property type="match status" value="1"/>
</dbReference>
<dbReference type="Gene3D" id="3.20.20.140">
    <property type="entry name" value="Metal-dependent hydrolases"/>
    <property type="match status" value="1"/>
</dbReference>
<proteinExistence type="predicted"/>
<dbReference type="RefSeq" id="WP_317560999.1">
    <property type="nucleotide sequence ID" value="NZ_JAWLIP010000003.1"/>
</dbReference>
<protein>
    <submittedName>
        <fullName evidence="3">Amidohydrolase family protein</fullName>
    </submittedName>
</protein>
<dbReference type="InterPro" id="IPR011059">
    <property type="entry name" value="Metal-dep_hydrolase_composite"/>
</dbReference>
<evidence type="ECO:0000313" key="3">
    <source>
        <dbReference type="EMBL" id="MDV6226319.1"/>
    </source>
</evidence>
<keyword evidence="1" id="KW-0732">Signal</keyword>
<dbReference type="SUPFAM" id="SSF51556">
    <property type="entry name" value="Metallo-dependent hydrolases"/>
    <property type="match status" value="1"/>
</dbReference>
<gene>
    <name evidence="3" type="ORF">R2G56_08485</name>
</gene>
<comment type="caution">
    <text evidence="3">The sequence shown here is derived from an EMBL/GenBank/DDBJ whole genome shotgun (WGS) entry which is preliminary data.</text>
</comment>
<sequence>MKTRHSVLLTAAAVSCSLITLNIAGAEAVPEYDLVIANGRVIDPESALDATRHVGIVDGKVVVVSEEPLDGAEEVDATGLVVAPGFIDLHSHALNIPSAWMQAFDGVTTTLELERGAWPLEQAYDNVAENGLPLNYGFAVSWIDVRMEILGEKFDQRVTSDVSEQVIERIEDGLKQGGIGIGLLPGYVPNTNRVEYYEAAKLAARYNVPTFTHVRGKFHDEPGHAIEGYGEVLAAAAATGAQMHICHLSSSATRFIPEVSRMILKAQEQGLRVTTETYPYGAGSTVISAPFLRARELQRVGLEHDSIVYLKTGERPESDERLTEIQETDPMGLSIIHYLDEGIEEDATLIDKAVIFPDGIIASDAMPFTVDGEEVLDPVWPLPEEAISHPRSVGTFARVLGRYVRERQLMSLSEAIRRSSLLPARLLEDSVPDMKNKGRIREGADADIVVFDPETIIDRATFEDPRQHSAGVRHLIVGGGFVVRDGELDQTARPGRPVRATAH</sequence>
<dbReference type="Proteomes" id="UP001185659">
    <property type="component" value="Unassembled WGS sequence"/>
</dbReference>
<name>A0ABU4AJ96_9HYPH</name>
<dbReference type="InterPro" id="IPR050138">
    <property type="entry name" value="DHOase/Allantoinase_Hydrolase"/>
</dbReference>
<dbReference type="PANTHER" id="PTHR43668">
    <property type="entry name" value="ALLANTOINASE"/>
    <property type="match status" value="1"/>
</dbReference>
<dbReference type="EMBL" id="JAWLIP010000003">
    <property type="protein sequence ID" value="MDV6226319.1"/>
    <property type="molecule type" value="Genomic_DNA"/>
</dbReference>